<dbReference type="CTD" id="9948814"/>
<dbReference type="InParanoid" id="A0A1S0TN85"/>
<organism evidence="1">
    <name type="scientific">Loa loa</name>
    <name type="common">Eye worm</name>
    <name type="synonym">Filaria loa</name>
    <dbReference type="NCBI Taxonomy" id="7209"/>
    <lineage>
        <taxon>Eukaryota</taxon>
        <taxon>Metazoa</taxon>
        <taxon>Ecdysozoa</taxon>
        <taxon>Nematoda</taxon>
        <taxon>Chromadorea</taxon>
        <taxon>Rhabditida</taxon>
        <taxon>Spirurina</taxon>
        <taxon>Spiruromorpha</taxon>
        <taxon>Filarioidea</taxon>
        <taxon>Onchocercidae</taxon>
        <taxon>Loa</taxon>
    </lineage>
</organism>
<gene>
    <name evidence="1" type="ORF">LOAG_11361</name>
</gene>
<name>A0A1S0TN85_LOALO</name>
<reference evidence="1" key="1">
    <citation type="submission" date="2012-04" db="EMBL/GenBank/DDBJ databases">
        <title>The Genome Sequence of Loa loa.</title>
        <authorList>
            <consortium name="The Broad Institute Genome Sequencing Platform"/>
            <consortium name="Broad Institute Genome Sequencing Center for Infectious Disease"/>
            <person name="Nutman T.B."/>
            <person name="Fink D.L."/>
            <person name="Russ C."/>
            <person name="Young S."/>
            <person name="Zeng Q."/>
            <person name="Gargeya S."/>
            <person name="Alvarado L."/>
            <person name="Berlin A."/>
            <person name="Chapman S.B."/>
            <person name="Chen Z."/>
            <person name="Freedman E."/>
            <person name="Gellesch M."/>
            <person name="Goldberg J."/>
            <person name="Griggs A."/>
            <person name="Gujja S."/>
            <person name="Heilman E.R."/>
            <person name="Heiman D."/>
            <person name="Howarth C."/>
            <person name="Mehta T."/>
            <person name="Neiman D."/>
            <person name="Pearson M."/>
            <person name="Roberts A."/>
            <person name="Saif S."/>
            <person name="Shea T."/>
            <person name="Shenoy N."/>
            <person name="Sisk P."/>
            <person name="Stolte C."/>
            <person name="Sykes S."/>
            <person name="White J."/>
            <person name="Yandava C."/>
            <person name="Haas B."/>
            <person name="Henn M.R."/>
            <person name="Nusbaum C."/>
            <person name="Birren B."/>
        </authorList>
    </citation>
    <scope>NUCLEOTIDE SEQUENCE [LARGE SCALE GENOMIC DNA]</scope>
</reference>
<proteinExistence type="predicted"/>
<dbReference type="AlphaFoldDB" id="A0A1S0TN85"/>
<sequence length="80" mass="9555">MENTPLTHVYIPRIRIWIHLHVHMDMPPYIRSHTRVYTHIYALTQIHGCIHINTEPHVYMAAFVATLIRLHPHIRTHIHA</sequence>
<dbReference type="EMBL" id="JH712323">
    <property type="protein sequence ID" value="EFO17140.1"/>
    <property type="molecule type" value="Genomic_DNA"/>
</dbReference>
<dbReference type="KEGG" id="loa:LOAG_11361"/>
<dbReference type="RefSeq" id="XP_003146930.1">
    <property type="nucleotide sequence ID" value="XM_003146882.1"/>
</dbReference>
<dbReference type="GeneID" id="9948814"/>
<protein>
    <submittedName>
        <fullName evidence="1">Uncharacterized protein</fullName>
    </submittedName>
</protein>
<accession>A0A1S0TN85</accession>
<evidence type="ECO:0000313" key="1">
    <source>
        <dbReference type="EMBL" id="EFO17140.1"/>
    </source>
</evidence>